<dbReference type="Pfam" id="PF00144">
    <property type="entry name" value="Beta-lactamase"/>
    <property type="match status" value="1"/>
</dbReference>
<dbReference type="InterPro" id="IPR050491">
    <property type="entry name" value="AmpC-like"/>
</dbReference>
<dbReference type="RefSeq" id="WP_048499478.1">
    <property type="nucleotide sequence ID" value="NZ_LFNG01000009.1"/>
</dbReference>
<dbReference type="OrthoDB" id="9793489at2"/>
<evidence type="ECO:0000313" key="4">
    <source>
        <dbReference type="Proteomes" id="UP000035900"/>
    </source>
</evidence>
<accession>A0A0J7IZQ6</accession>
<name>A0A0J7IZQ6_9FLAO</name>
<organism evidence="3 4">
    <name type="scientific">Chryseobacterium koreense CCUG 49689</name>
    <dbReference type="NCBI Taxonomy" id="1304281"/>
    <lineage>
        <taxon>Bacteria</taxon>
        <taxon>Pseudomonadati</taxon>
        <taxon>Bacteroidota</taxon>
        <taxon>Flavobacteriia</taxon>
        <taxon>Flavobacteriales</taxon>
        <taxon>Weeksellaceae</taxon>
        <taxon>Chryseobacterium group</taxon>
        <taxon>Chryseobacterium</taxon>
    </lineage>
</organism>
<comment type="caution">
    <text evidence="3">The sequence shown here is derived from an EMBL/GenBank/DDBJ whole genome shotgun (WGS) entry which is preliminary data.</text>
</comment>
<evidence type="ECO:0000313" key="3">
    <source>
        <dbReference type="EMBL" id="KMQ71311.1"/>
    </source>
</evidence>
<feature type="region of interest" description="Disordered" evidence="1">
    <location>
        <begin position="405"/>
        <end position="425"/>
    </location>
</feature>
<dbReference type="Proteomes" id="UP000035900">
    <property type="component" value="Unassembled WGS sequence"/>
</dbReference>
<dbReference type="PANTHER" id="PTHR46825:SF9">
    <property type="entry name" value="BETA-LACTAMASE-RELATED DOMAIN-CONTAINING PROTEIN"/>
    <property type="match status" value="1"/>
</dbReference>
<dbReference type="SUPFAM" id="SSF56601">
    <property type="entry name" value="beta-lactamase/transpeptidase-like"/>
    <property type="match status" value="1"/>
</dbReference>
<dbReference type="InterPro" id="IPR012338">
    <property type="entry name" value="Beta-lactam/transpept-like"/>
</dbReference>
<dbReference type="PROSITE" id="PS51257">
    <property type="entry name" value="PROKAR_LIPOPROTEIN"/>
    <property type="match status" value="1"/>
</dbReference>
<gene>
    <name evidence="3" type="ORF">ACM44_07890</name>
</gene>
<dbReference type="STRING" id="1304281.ACM44_07890"/>
<dbReference type="AlphaFoldDB" id="A0A0J7IZQ6"/>
<feature type="domain" description="Beta-lactamase-related" evidence="2">
    <location>
        <begin position="81"/>
        <end position="378"/>
    </location>
</feature>
<keyword evidence="4" id="KW-1185">Reference proteome</keyword>
<dbReference type="InterPro" id="IPR001466">
    <property type="entry name" value="Beta-lactam-related"/>
</dbReference>
<dbReference type="PATRIC" id="fig|1304281.5.peg.1686"/>
<dbReference type="Gene3D" id="3.40.710.10">
    <property type="entry name" value="DD-peptidase/beta-lactamase superfamily"/>
    <property type="match status" value="1"/>
</dbReference>
<proteinExistence type="predicted"/>
<feature type="compositionally biased region" description="Polar residues" evidence="1">
    <location>
        <begin position="416"/>
        <end position="425"/>
    </location>
</feature>
<evidence type="ECO:0000259" key="2">
    <source>
        <dbReference type="Pfam" id="PF00144"/>
    </source>
</evidence>
<dbReference type="EMBL" id="LFNG01000009">
    <property type="protein sequence ID" value="KMQ71311.1"/>
    <property type="molecule type" value="Genomic_DNA"/>
</dbReference>
<protein>
    <submittedName>
        <fullName evidence="3">Beta-lactamase</fullName>
    </submittedName>
</protein>
<reference evidence="3 4" key="1">
    <citation type="journal article" date="2004" name="Int. J. Syst. Evol. Microbiol.">
        <title>Kaistella koreensis gen. nov., sp. nov., a novel member of the Chryseobacterium-Bergeyella-Riemerella branch.</title>
        <authorList>
            <person name="Kim M.K."/>
            <person name="Im W.T."/>
            <person name="Shin Y.K."/>
            <person name="Lim J.H."/>
            <person name="Kim S.H."/>
            <person name="Lee B.C."/>
            <person name="Park M.Y."/>
            <person name="Lee K.Y."/>
            <person name="Lee S.T."/>
        </authorList>
    </citation>
    <scope>NUCLEOTIDE SEQUENCE [LARGE SCALE GENOMIC DNA]</scope>
    <source>
        <strain evidence="3 4">CCUG 49689</strain>
    </source>
</reference>
<evidence type="ECO:0000256" key="1">
    <source>
        <dbReference type="SAM" id="MobiDB-lite"/>
    </source>
</evidence>
<dbReference type="PANTHER" id="PTHR46825">
    <property type="entry name" value="D-ALANYL-D-ALANINE-CARBOXYPEPTIDASE/ENDOPEPTIDASE AMPH"/>
    <property type="match status" value="1"/>
</dbReference>
<sequence>MKFLKSISVLILFNFVLLSCKKDSANNDSESSSKTELPNFGNIDLDDVFSRKDEQLENRDSIVSVIRKYYENVWEKGDLWGGFLVAKGDQILYENYRGFGQDQNGEPITANVPLHVASVSKPITAMATLKLVEGGKIGLYDHVTKFIPDFPYPKVTVFNLLTQRSGLPKYEYFIEKIEPKPAELSKKFISNQDMLRMLIRYKPDLSRDTDTGFEYCNTNFALLALIIEKVSGMPFPEAMQQIVFRPLKMKNTYIFQEKDIPTAAKSFYQRGPKVYPYDRLDLIYGDKNVYTTPRDLLNFSKAMYAKNFLRHDLYDLVFQPHSNERPGVNNYGIGFRMKVFDANEKLTYHNGWWHGTNSVFGHLLKSKVTIVAIGNKYSSKVYSALTLSGLFENFPYEMQKFRKEMNENDSLRKANPQGNPDSYSE</sequence>